<dbReference type="Proteomes" id="UP000000561">
    <property type="component" value="Chromosome 15"/>
</dbReference>
<dbReference type="EMBL" id="CM003154">
    <property type="protein sequence ID" value="KIS67039.1"/>
    <property type="molecule type" value="Genomic_DNA"/>
</dbReference>
<organism evidence="2 3">
    <name type="scientific">Mycosarcoma maydis</name>
    <name type="common">Corn smut fungus</name>
    <name type="synonym">Ustilago maydis</name>
    <dbReference type="NCBI Taxonomy" id="5270"/>
    <lineage>
        <taxon>Eukaryota</taxon>
        <taxon>Fungi</taxon>
        <taxon>Dikarya</taxon>
        <taxon>Basidiomycota</taxon>
        <taxon>Ustilaginomycotina</taxon>
        <taxon>Ustilaginomycetes</taxon>
        <taxon>Ustilaginales</taxon>
        <taxon>Ustilaginaceae</taxon>
        <taxon>Mycosarcoma</taxon>
    </lineage>
</organism>
<dbReference type="AlphaFoldDB" id="A0A0D1DRV2"/>
<dbReference type="KEGG" id="uma:UMAG_04911"/>
<proteinExistence type="predicted"/>
<reference evidence="2 3" key="1">
    <citation type="journal article" date="2006" name="Nature">
        <title>Insights from the genome of the biotrophic fungal plant pathogen Ustilago maydis.</title>
        <authorList>
            <person name="Kamper J."/>
            <person name="Kahmann R."/>
            <person name="Bolker M."/>
            <person name="Ma L.J."/>
            <person name="Brefort T."/>
            <person name="Saville B.J."/>
            <person name="Banuett F."/>
            <person name="Kronstad J.W."/>
            <person name="Gold S.E."/>
            <person name="Muller O."/>
            <person name="Perlin M.H."/>
            <person name="Wosten H.A."/>
            <person name="de Vries R."/>
            <person name="Ruiz-Herrera J."/>
            <person name="Reynaga-Pena C.G."/>
            <person name="Snetselaar K."/>
            <person name="McCann M."/>
            <person name="Perez-Martin J."/>
            <person name="Feldbrugge M."/>
            <person name="Basse C.W."/>
            <person name="Steinberg G."/>
            <person name="Ibeas J.I."/>
            <person name="Holloman W."/>
            <person name="Guzman P."/>
            <person name="Farman M."/>
            <person name="Stajich J.E."/>
            <person name="Sentandreu R."/>
            <person name="Gonzalez-Prieto J.M."/>
            <person name="Kennell J.C."/>
            <person name="Molina L."/>
            <person name="Schirawski J."/>
            <person name="Mendoza-Mendoza A."/>
            <person name="Greilinger D."/>
            <person name="Munch K."/>
            <person name="Rossel N."/>
            <person name="Scherer M."/>
            <person name="Vranes M."/>
            <person name="Ladendorf O."/>
            <person name="Vincon V."/>
            <person name="Fuchs U."/>
            <person name="Sandrock B."/>
            <person name="Meng S."/>
            <person name="Ho E.C."/>
            <person name="Cahill M.J."/>
            <person name="Boyce K.J."/>
            <person name="Klose J."/>
            <person name="Klosterman S.J."/>
            <person name="Deelstra H.J."/>
            <person name="Ortiz-Castellanos L."/>
            <person name="Li W."/>
            <person name="Sanchez-Alonso P."/>
            <person name="Schreier P.H."/>
            <person name="Hauser-Hahn I."/>
            <person name="Vaupel M."/>
            <person name="Koopmann E."/>
            <person name="Friedrich G."/>
            <person name="Voss H."/>
            <person name="Schluter T."/>
            <person name="Margolis J."/>
            <person name="Platt D."/>
            <person name="Swimmer C."/>
            <person name="Gnirke A."/>
            <person name="Chen F."/>
            <person name="Vysotskaia V."/>
            <person name="Mannhaupt G."/>
            <person name="Guldener U."/>
            <person name="Munsterkotter M."/>
            <person name="Haase D."/>
            <person name="Oesterheld M."/>
            <person name="Mewes H.W."/>
            <person name="Mauceli E.W."/>
            <person name="DeCaprio D."/>
            <person name="Wade C.M."/>
            <person name="Butler J."/>
            <person name="Young S."/>
            <person name="Jaffe D.B."/>
            <person name="Calvo S."/>
            <person name="Nusbaum C."/>
            <person name="Galagan J."/>
            <person name="Birren B.W."/>
        </authorList>
    </citation>
    <scope>NUCLEOTIDE SEQUENCE [LARGE SCALE GENOMIC DNA]</scope>
    <source>
        <strain evidence="3">DSM 14603 / FGSC 9021 / UM521</strain>
    </source>
</reference>
<evidence type="ECO:0000313" key="2">
    <source>
        <dbReference type="EMBL" id="KIS67039.1"/>
    </source>
</evidence>
<feature type="region of interest" description="Disordered" evidence="1">
    <location>
        <begin position="145"/>
        <end position="166"/>
    </location>
</feature>
<dbReference type="VEuPathDB" id="FungiDB:UMAG_04911"/>
<feature type="compositionally biased region" description="Basic and acidic residues" evidence="1">
    <location>
        <begin position="152"/>
        <end position="166"/>
    </location>
</feature>
<evidence type="ECO:0000313" key="3">
    <source>
        <dbReference type="Proteomes" id="UP000000561"/>
    </source>
</evidence>
<accession>A0A0D1DRV2</accession>
<dbReference type="GeneID" id="23564945"/>
<sequence length="166" mass="18286">MLVTRIRLTPNTDNITARLVVLSASLSPSFFLHSRTELSGLALNSAAREALVKHASEHTCHTVVSREQEKNGRSSRLLAKTSRRSYTVPNGGGDKCLACLSGFELHSALGESIEGERRLRKESKSIGNRECELRLPDLHLKEQGSELSARSELFERSNKSGGITRD</sequence>
<gene>
    <name evidence="2" type="ORF">UMAG_04911</name>
</gene>
<protein>
    <submittedName>
        <fullName evidence="2">Uncharacterized protein</fullName>
    </submittedName>
</protein>
<name>A0A0D1DRV2_MYCMD</name>
<dbReference type="RefSeq" id="XP_011391234.1">
    <property type="nucleotide sequence ID" value="XM_011392932.1"/>
</dbReference>
<evidence type="ECO:0000256" key="1">
    <source>
        <dbReference type="SAM" id="MobiDB-lite"/>
    </source>
</evidence>
<dbReference type="InParanoid" id="A0A0D1DRV2"/>
<keyword evidence="3" id="KW-1185">Reference proteome</keyword>